<reference evidence="1 2" key="1">
    <citation type="submission" date="2019-06" db="EMBL/GenBank/DDBJ databases">
        <title>Sorghum-associated microbial communities from plants grown in Nebraska, USA.</title>
        <authorList>
            <person name="Schachtman D."/>
        </authorList>
    </citation>
    <scope>NUCLEOTIDE SEQUENCE [LARGE SCALE GENOMIC DNA]</scope>
    <source>
        <strain evidence="1 2">1225</strain>
    </source>
</reference>
<name>A0A561QS69_9HYPH</name>
<evidence type="ECO:0000313" key="2">
    <source>
        <dbReference type="Proteomes" id="UP000320653"/>
    </source>
</evidence>
<organism evidence="1 2">
    <name type="scientific">Neorhizobium alkalisoli</name>
    <dbReference type="NCBI Taxonomy" id="528178"/>
    <lineage>
        <taxon>Bacteria</taxon>
        <taxon>Pseudomonadati</taxon>
        <taxon>Pseudomonadota</taxon>
        <taxon>Alphaproteobacteria</taxon>
        <taxon>Hyphomicrobiales</taxon>
        <taxon>Rhizobiaceae</taxon>
        <taxon>Rhizobium/Agrobacterium group</taxon>
        <taxon>Neorhizobium</taxon>
    </lineage>
</organism>
<accession>A0A561QS69</accession>
<dbReference type="OrthoDB" id="9855520at2"/>
<protein>
    <submittedName>
        <fullName evidence="1">Uncharacterized protein</fullName>
    </submittedName>
</protein>
<evidence type="ECO:0000313" key="1">
    <source>
        <dbReference type="EMBL" id="TWF53233.1"/>
    </source>
</evidence>
<dbReference type="RefSeq" id="WP_145638907.1">
    <property type="nucleotide sequence ID" value="NZ_VIWP01000004.1"/>
</dbReference>
<keyword evidence="2" id="KW-1185">Reference proteome</keyword>
<dbReference type="Proteomes" id="UP000320653">
    <property type="component" value="Unassembled WGS sequence"/>
</dbReference>
<comment type="caution">
    <text evidence="1">The sequence shown here is derived from an EMBL/GenBank/DDBJ whole genome shotgun (WGS) entry which is preliminary data.</text>
</comment>
<sequence>MGDRNDRMFARPLAAKLGFIQDVHDEVQSDLRAEKIAAERQAILAEAYRQMPSDLRERAKEWNVSALMEAVWLNGWDCGYRQSMRDAKATENPNDR</sequence>
<dbReference type="AlphaFoldDB" id="A0A561QS69"/>
<proteinExistence type="predicted"/>
<dbReference type="EMBL" id="VIWP01000004">
    <property type="protein sequence ID" value="TWF53233.1"/>
    <property type="molecule type" value="Genomic_DNA"/>
</dbReference>
<gene>
    <name evidence="1" type="ORF">FHW37_104508</name>
</gene>